<dbReference type="CDD" id="cd06587">
    <property type="entry name" value="VOC"/>
    <property type="match status" value="1"/>
</dbReference>
<accession>A0A3M8BYQ9</accession>
<evidence type="ECO:0000313" key="2">
    <source>
        <dbReference type="Proteomes" id="UP000282028"/>
    </source>
</evidence>
<dbReference type="Proteomes" id="UP000282028">
    <property type="component" value="Unassembled WGS sequence"/>
</dbReference>
<dbReference type="InterPro" id="IPR029068">
    <property type="entry name" value="Glyas_Bleomycin-R_OHBP_Dase"/>
</dbReference>
<proteinExistence type="predicted"/>
<dbReference type="SUPFAM" id="SSF54593">
    <property type="entry name" value="Glyoxalase/Bleomycin resistance protein/Dihydroxybiphenyl dioxygenase"/>
    <property type="match status" value="1"/>
</dbReference>
<reference evidence="1 2" key="1">
    <citation type="submission" date="2018-10" db="EMBL/GenBank/DDBJ databases">
        <title>Phylogenomics of Brevibacillus.</title>
        <authorList>
            <person name="Dunlap C."/>
        </authorList>
    </citation>
    <scope>NUCLEOTIDE SEQUENCE [LARGE SCALE GENOMIC DNA]</scope>
    <source>
        <strain evidence="1 2">JCM 12215</strain>
    </source>
</reference>
<organism evidence="1 2">
    <name type="scientific">Brevibacillus invocatus</name>
    <dbReference type="NCBI Taxonomy" id="173959"/>
    <lineage>
        <taxon>Bacteria</taxon>
        <taxon>Bacillati</taxon>
        <taxon>Bacillota</taxon>
        <taxon>Bacilli</taxon>
        <taxon>Bacillales</taxon>
        <taxon>Paenibacillaceae</taxon>
        <taxon>Brevibacillus</taxon>
    </lineage>
</organism>
<dbReference type="EMBL" id="RHHR01000044">
    <property type="protein sequence ID" value="RNB68459.1"/>
    <property type="molecule type" value="Genomic_DNA"/>
</dbReference>
<comment type="caution">
    <text evidence="1">The sequence shown here is derived from an EMBL/GenBank/DDBJ whole genome shotgun (WGS) entry which is preliminary data.</text>
</comment>
<evidence type="ECO:0000313" key="1">
    <source>
        <dbReference type="EMBL" id="RNB68459.1"/>
    </source>
</evidence>
<name>A0A3M8BYQ9_9BACL</name>
<dbReference type="AlphaFoldDB" id="A0A3M8BYQ9"/>
<dbReference type="RefSeq" id="WP_122910759.1">
    <property type="nucleotide sequence ID" value="NZ_CBCSBE010000014.1"/>
</dbReference>
<dbReference type="OrthoDB" id="2453533at2"/>
<gene>
    <name evidence="1" type="ORF">EDM52_20260</name>
</gene>
<sequence length="132" mass="15360">MIYEMTVQIRVSDFEKGRSWYQTLLKREPDFVPHEGFAEWELIPGCWLQVAEGEPAAKSGPLRLGVTNLDRERERMIKELGVEPFEIYEREEVPVRWGTIADPWGNQIGLFQYKDPHEMGERINAILGIEAQ</sequence>
<dbReference type="Gene3D" id="3.10.180.10">
    <property type="entry name" value="2,3-Dihydroxybiphenyl 1,2-Dioxygenase, domain 1"/>
    <property type="match status" value="1"/>
</dbReference>
<protein>
    <submittedName>
        <fullName evidence="1">VOC family protein</fullName>
    </submittedName>
</protein>
<keyword evidence="2" id="KW-1185">Reference proteome</keyword>